<name>A0A195F273_9HYME</name>
<evidence type="ECO:0000313" key="2">
    <source>
        <dbReference type="Proteomes" id="UP000078541"/>
    </source>
</evidence>
<dbReference type="EMBL" id="KQ981856">
    <property type="protein sequence ID" value="KYN34481.1"/>
    <property type="molecule type" value="Genomic_DNA"/>
</dbReference>
<dbReference type="Proteomes" id="UP000078541">
    <property type="component" value="Unassembled WGS sequence"/>
</dbReference>
<accession>A0A195F273</accession>
<gene>
    <name evidence="1" type="ORF">ALC56_10968</name>
</gene>
<keyword evidence="2" id="KW-1185">Reference proteome</keyword>
<organism evidence="1 2">
    <name type="scientific">Trachymyrmex septentrionalis</name>
    <dbReference type="NCBI Taxonomy" id="34720"/>
    <lineage>
        <taxon>Eukaryota</taxon>
        <taxon>Metazoa</taxon>
        <taxon>Ecdysozoa</taxon>
        <taxon>Arthropoda</taxon>
        <taxon>Hexapoda</taxon>
        <taxon>Insecta</taxon>
        <taxon>Pterygota</taxon>
        <taxon>Neoptera</taxon>
        <taxon>Endopterygota</taxon>
        <taxon>Hymenoptera</taxon>
        <taxon>Apocrita</taxon>
        <taxon>Aculeata</taxon>
        <taxon>Formicoidea</taxon>
        <taxon>Formicidae</taxon>
        <taxon>Myrmicinae</taxon>
        <taxon>Trachymyrmex</taxon>
    </lineage>
</organism>
<protein>
    <submittedName>
        <fullName evidence="1">Uncharacterized protein</fullName>
    </submittedName>
</protein>
<reference evidence="1 2" key="1">
    <citation type="submission" date="2016-03" db="EMBL/GenBank/DDBJ databases">
        <title>Trachymyrmex septentrionalis WGS genome.</title>
        <authorList>
            <person name="Nygaard S."/>
            <person name="Hu H."/>
            <person name="Boomsma J."/>
            <person name="Zhang G."/>
        </authorList>
    </citation>
    <scope>NUCLEOTIDE SEQUENCE [LARGE SCALE GENOMIC DNA]</scope>
    <source>
        <strain evidence="1">Tsep2-gDNA-1</strain>
        <tissue evidence="1">Whole body</tissue>
    </source>
</reference>
<evidence type="ECO:0000313" key="1">
    <source>
        <dbReference type="EMBL" id="KYN34481.1"/>
    </source>
</evidence>
<dbReference type="AlphaFoldDB" id="A0A195F273"/>
<proteinExistence type="predicted"/>
<sequence length="167" mass="18939">MRQIAASLAKINEQLNSNNGHVQVGKTASLLAKQMNMIGCYLWIQLITFNHSSKQASSFVRLERAQLFRFLAYLSYAGCTIVISTADVEHFPVHSPPGFHRVFRYVTVTRSNPVEMGGHQYLKYKSQRCFELRSPGFRDGKKEGVSNPANKATYFALSFRPYPTQID</sequence>